<dbReference type="AlphaFoldDB" id="A0A6N8J7X5"/>
<dbReference type="PROSITE" id="PS00622">
    <property type="entry name" value="HTH_LUXR_1"/>
    <property type="match status" value="1"/>
</dbReference>
<dbReference type="InterPro" id="IPR000792">
    <property type="entry name" value="Tscrpt_reg_LuxR_C"/>
</dbReference>
<dbReference type="Gene3D" id="1.10.10.10">
    <property type="entry name" value="Winged helix-like DNA-binding domain superfamily/Winged helix DNA-binding domain"/>
    <property type="match status" value="1"/>
</dbReference>
<dbReference type="EMBL" id="WRXO01000003">
    <property type="protein sequence ID" value="MVT41375.1"/>
    <property type="molecule type" value="Genomic_DNA"/>
</dbReference>
<protein>
    <recommendedName>
        <fullName evidence="3">HTH luxR-type domain-containing protein</fullName>
    </recommendedName>
</protein>
<name>A0A6N8J7X5_9BACT</name>
<dbReference type="Gene3D" id="1.25.40.10">
    <property type="entry name" value="Tetratricopeptide repeat domain"/>
    <property type="match status" value="2"/>
</dbReference>
<evidence type="ECO:0000259" key="3">
    <source>
        <dbReference type="PROSITE" id="PS00622"/>
    </source>
</evidence>
<evidence type="ECO:0000256" key="2">
    <source>
        <dbReference type="SAM" id="Phobius"/>
    </source>
</evidence>
<dbReference type="InterPro" id="IPR036388">
    <property type="entry name" value="WH-like_DNA-bd_sf"/>
</dbReference>
<dbReference type="InterPro" id="IPR011990">
    <property type="entry name" value="TPR-like_helical_dom_sf"/>
</dbReference>
<dbReference type="RefSeq" id="WP_157300004.1">
    <property type="nucleotide sequence ID" value="NZ_BAAAZB010000025.1"/>
</dbReference>
<dbReference type="Proteomes" id="UP000468388">
    <property type="component" value="Unassembled WGS sequence"/>
</dbReference>
<dbReference type="GO" id="GO:0003677">
    <property type="term" value="F:DNA binding"/>
    <property type="evidence" value="ECO:0007669"/>
    <property type="project" value="InterPro"/>
</dbReference>
<keyword evidence="5" id="KW-1185">Reference proteome</keyword>
<feature type="domain" description="HTH luxR-type" evidence="3">
    <location>
        <begin position="576"/>
        <end position="603"/>
    </location>
</feature>
<accession>A0A6N8J7X5</accession>
<gene>
    <name evidence="4" type="ORF">GO495_12335</name>
</gene>
<reference evidence="4 5" key="1">
    <citation type="submission" date="2019-12" db="EMBL/GenBank/DDBJ databases">
        <title>The draft genomic sequence of strain Chitinophaga oryziterrae JCM 16595.</title>
        <authorList>
            <person name="Zhang X."/>
        </authorList>
    </citation>
    <scope>NUCLEOTIDE SEQUENCE [LARGE SCALE GENOMIC DNA]</scope>
    <source>
        <strain evidence="4 5">JCM 16595</strain>
    </source>
</reference>
<evidence type="ECO:0000256" key="1">
    <source>
        <dbReference type="SAM" id="Coils"/>
    </source>
</evidence>
<feature type="transmembrane region" description="Helical" evidence="2">
    <location>
        <begin position="415"/>
        <end position="437"/>
    </location>
</feature>
<dbReference type="GO" id="GO:0006355">
    <property type="term" value="P:regulation of DNA-templated transcription"/>
    <property type="evidence" value="ECO:0007669"/>
    <property type="project" value="InterPro"/>
</dbReference>
<dbReference type="InterPro" id="IPR016032">
    <property type="entry name" value="Sig_transdc_resp-reg_C-effctor"/>
</dbReference>
<keyword evidence="2" id="KW-0472">Membrane</keyword>
<evidence type="ECO:0000313" key="4">
    <source>
        <dbReference type="EMBL" id="MVT41375.1"/>
    </source>
</evidence>
<dbReference type="SUPFAM" id="SSF48452">
    <property type="entry name" value="TPR-like"/>
    <property type="match status" value="2"/>
</dbReference>
<keyword evidence="1" id="KW-0175">Coiled coil</keyword>
<evidence type="ECO:0000313" key="5">
    <source>
        <dbReference type="Proteomes" id="UP000468388"/>
    </source>
</evidence>
<dbReference type="OrthoDB" id="1090267at2"/>
<organism evidence="4 5">
    <name type="scientific">Chitinophaga oryziterrae</name>
    <dbReference type="NCBI Taxonomy" id="1031224"/>
    <lineage>
        <taxon>Bacteria</taxon>
        <taxon>Pseudomonadati</taxon>
        <taxon>Bacteroidota</taxon>
        <taxon>Chitinophagia</taxon>
        <taxon>Chitinophagales</taxon>
        <taxon>Chitinophagaceae</taxon>
        <taxon>Chitinophaga</taxon>
    </lineage>
</organism>
<feature type="coiled-coil region" evidence="1">
    <location>
        <begin position="453"/>
        <end position="487"/>
    </location>
</feature>
<dbReference type="Pfam" id="PF00196">
    <property type="entry name" value="GerE"/>
    <property type="match status" value="1"/>
</dbReference>
<dbReference type="SUPFAM" id="SSF46894">
    <property type="entry name" value="C-terminal effector domain of the bipartite response regulators"/>
    <property type="match status" value="1"/>
</dbReference>
<comment type="caution">
    <text evidence="4">The sequence shown here is derived from an EMBL/GenBank/DDBJ whole genome shotgun (WGS) entry which is preliminary data.</text>
</comment>
<dbReference type="SMART" id="SM00421">
    <property type="entry name" value="HTH_LUXR"/>
    <property type="match status" value="1"/>
</dbReference>
<keyword evidence="2" id="KW-0812">Transmembrane</keyword>
<sequence length="619" mass="70613">MSQKINRIGVFILLFCIRSVVTQGQIIADSLSAILSQKDLPVENRVMTMGMLARAKSLTEIEKALKIGQQALQLSNTLPDPQYKTFIYSTLVQLYQQHRELPEAREALDSAMWYAAKTTNRQIKGIAWYRKAFLESIQEKSKESVSSSLEALKYLEGTGAYDYESFVYYNIAGIYGEWEDLPAERKYAELCVLTAEKSGNFDNLAYGQHAMATYYDYRYRQNRGNSALLDSALFYNRNVISIYFAQQHRLIASNIMAEAALNIAHLYQEYFPASYKDSVIHYLDIALKIGQETRQITVIGSCYAVMSDYEIAAGNYQKAEALIATGLSVLLSDSARYTRTMSAFMKGLSNVSEKKGDYVAALKYYKEYYKTSREVSDAEKLAISKRLKAQYQSETNEAAMKTLKQTAALNKKLNYLYIFLVIVAGIALLLFFGSYHFRLKATRHQQQLLAKEKEDAELHVRLKEEEAMRLIAEQQLLQERQDRLQRDLLAGSLQVEQKDELLQAVQKKIGENKSGTDVLKQINQIIDQNKRIDQTLTTYKADFDNIHPEFFEKLKEKSGNTLSRLDLKHCSYISIGLTNKEIAQRLGIAPKSILMARYRIKLKLGLGKDVDLDEYIGTL</sequence>
<keyword evidence="2" id="KW-1133">Transmembrane helix</keyword>
<proteinExistence type="predicted"/>